<feature type="transmembrane region" description="Helical" evidence="1">
    <location>
        <begin position="21"/>
        <end position="43"/>
    </location>
</feature>
<name>A0AAU9QT32_9VIBR</name>
<comment type="caution">
    <text evidence="2">The sequence shown here is derived from an EMBL/GenBank/DDBJ whole genome shotgun (WGS) entry which is preliminary data.</text>
</comment>
<keyword evidence="1" id="KW-1133">Transmembrane helix</keyword>
<sequence>MRKTKLPENLDFSRDKIKLKLGLWTILVCWCLITIPSSIAFLFTELSSWGELISKKQQIFDIILYGALLVHSVKQALHSKSQLSDKSRNNG</sequence>
<dbReference type="AlphaFoldDB" id="A0AAU9QT32"/>
<gene>
    <name evidence="2" type="ORF">THF1A12_50051</name>
</gene>
<proteinExistence type="predicted"/>
<organism evidence="2 3">
    <name type="scientific">Vibrio jasicida</name>
    <dbReference type="NCBI Taxonomy" id="766224"/>
    <lineage>
        <taxon>Bacteria</taxon>
        <taxon>Pseudomonadati</taxon>
        <taxon>Pseudomonadota</taxon>
        <taxon>Gammaproteobacteria</taxon>
        <taxon>Vibrionales</taxon>
        <taxon>Vibrionaceae</taxon>
        <taxon>Vibrio</taxon>
    </lineage>
</organism>
<protein>
    <submittedName>
        <fullName evidence="2">Uncharacterized protein</fullName>
    </submittedName>
</protein>
<keyword evidence="1" id="KW-0812">Transmembrane</keyword>
<reference evidence="2" key="1">
    <citation type="submission" date="2022-01" db="EMBL/GenBank/DDBJ databases">
        <authorList>
            <person name="Lagorce A."/>
        </authorList>
    </citation>
    <scope>NUCLEOTIDE SEQUENCE</scope>
    <source>
        <strain evidence="2">Th15_F1_A12</strain>
    </source>
</reference>
<accession>A0AAU9QT32</accession>
<evidence type="ECO:0000313" key="2">
    <source>
        <dbReference type="EMBL" id="CAH1601456.1"/>
    </source>
</evidence>
<dbReference type="EMBL" id="CAKMUD010000105">
    <property type="protein sequence ID" value="CAH1601456.1"/>
    <property type="molecule type" value="Genomic_DNA"/>
</dbReference>
<evidence type="ECO:0000256" key="1">
    <source>
        <dbReference type="SAM" id="Phobius"/>
    </source>
</evidence>
<keyword evidence="1" id="KW-0472">Membrane</keyword>
<dbReference type="Proteomes" id="UP001295462">
    <property type="component" value="Unassembled WGS sequence"/>
</dbReference>
<evidence type="ECO:0000313" key="3">
    <source>
        <dbReference type="Proteomes" id="UP001295462"/>
    </source>
</evidence>